<protein>
    <submittedName>
        <fullName evidence="3">RGS domain-containing protein</fullName>
    </submittedName>
</protein>
<evidence type="ECO:0000313" key="1">
    <source>
        <dbReference type="EMBL" id="VDP32276.1"/>
    </source>
</evidence>
<accession>A0A183J3P1</accession>
<proteinExistence type="predicted"/>
<reference evidence="3" key="1">
    <citation type="submission" date="2016-06" db="UniProtKB">
        <authorList>
            <consortium name="WormBaseParasite"/>
        </authorList>
    </citation>
    <scope>IDENTIFICATION</scope>
</reference>
<evidence type="ECO:0000313" key="3">
    <source>
        <dbReference type="WBParaSite" id="SBAD_0001085501-mRNA-1"/>
    </source>
</evidence>
<gene>
    <name evidence="1" type="ORF">SBAD_LOCUS10489</name>
</gene>
<dbReference type="Proteomes" id="UP000270296">
    <property type="component" value="Unassembled WGS sequence"/>
</dbReference>
<evidence type="ECO:0000313" key="2">
    <source>
        <dbReference type="Proteomes" id="UP000270296"/>
    </source>
</evidence>
<organism evidence="3">
    <name type="scientific">Soboliphyme baturini</name>
    <dbReference type="NCBI Taxonomy" id="241478"/>
    <lineage>
        <taxon>Eukaryota</taxon>
        <taxon>Metazoa</taxon>
        <taxon>Ecdysozoa</taxon>
        <taxon>Nematoda</taxon>
        <taxon>Enoplea</taxon>
        <taxon>Dorylaimia</taxon>
        <taxon>Dioctophymatida</taxon>
        <taxon>Dioctophymatoidea</taxon>
        <taxon>Soboliphymatidae</taxon>
        <taxon>Soboliphyme</taxon>
    </lineage>
</organism>
<name>A0A183J3P1_9BILA</name>
<dbReference type="AlphaFoldDB" id="A0A183J3P1"/>
<sequence>MGGKKTGVAVDLRRNSGDRRCRHEHGRWSASPKTPALVGCCTPVLEDATVSPYFDTCFKVMSEGCSSGGFRRSRTYYGIPNKRSYVCRNQLANHRSTTGNSSRCSREKCFQRASASPSSAVAVPARTDDDGDTSCSSEEYVFMSHMFASDHSEEPTADSEEERRLQMMKASCSNGSGGSLVPDVECRSGQFCCYANRLTNLPVVKRSLTERVFEMFLSETLADVHFWVGSHENGQVRFVVVSSVVSRFAMCCTLQRRHCLGFRKLLGVK</sequence>
<reference evidence="1 2" key="2">
    <citation type="submission" date="2018-11" db="EMBL/GenBank/DDBJ databases">
        <authorList>
            <consortium name="Pathogen Informatics"/>
        </authorList>
    </citation>
    <scope>NUCLEOTIDE SEQUENCE [LARGE SCALE GENOMIC DNA]</scope>
</reference>
<keyword evidence="2" id="KW-1185">Reference proteome</keyword>
<dbReference type="EMBL" id="UZAM01014154">
    <property type="protein sequence ID" value="VDP32276.1"/>
    <property type="molecule type" value="Genomic_DNA"/>
</dbReference>
<dbReference type="WBParaSite" id="SBAD_0001085501-mRNA-1">
    <property type="protein sequence ID" value="SBAD_0001085501-mRNA-1"/>
    <property type="gene ID" value="SBAD_0001085501"/>
</dbReference>